<proteinExistence type="predicted"/>
<accession>A0AAP4DTH6</accession>
<reference evidence="1" key="1">
    <citation type="submission" date="2022-10" db="EMBL/GenBank/DDBJ databases">
        <authorList>
            <person name="Turner M.S."/>
            <person name="Huang W."/>
        </authorList>
    </citation>
    <scope>NUCLEOTIDE SEQUENCE</scope>
    <source>
        <strain evidence="1">54</strain>
    </source>
</reference>
<dbReference type="EMBL" id="JAOWLV010000002">
    <property type="protein sequence ID" value="MDG4975661.1"/>
    <property type="molecule type" value="Genomic_DNA"/>
</dbReference>
<evidence type="ECO:0000313" key="1">
    <source>
        <dbReference type="EMBL" id="MDG4975661.1"/>
    </source>
</evidence>
<dbReference type="RefSeq" id="WP_278200965.1">
    <property type="nucleotide sequence ID" value="NZ_JAOWLT010000004.1"/>
</dbReference>
<comment type="caution">
    <text evidence="1">The sequence shown here is derived from an EMBL/GenBank/DDBJ whole genome shotgun (WGS) entry which is preliminary data.</text>
</comment>
<dbReference type="AlphaFoldDB" id="A0AAP4DTH6"/>
<protein>
    <submittedName>
        <fullName evidence="1">Uncharacterized protein</fullName>
    </submittedName>
</protein>
<evidence type="ECO:0000313" key="2">
    <source>
        <dbReference type="Proteomes" id="UP001152598"/>
    </source>
</evidence>
<name>A0AAP4DTH6_9LACT</name>
<dbReference type="Proteomes" id="UP001152598">
    <property type="component" value="Unassembled WGS sequence"/>
</dbReference>
<organism evidence="1 2">
    <name type="scientific">Lactococcus lactis</name>
    <dbReference type="NCBI Taxonomy" id="1358"/>
    <lineage>
        <taxon>Bacteria</taxon>
        <taxon>Bacillati</taxon>
        <taxon>Bacillota</taxon>
        <taxon>Bacilli</taxon>
        <taxon>Lactobacillales</taxon>
        <taxon>Streptococcaceae</taxon>
        <taxon>Lactococcus</taxon>
    </lineage>
</organism>
<sequence length="131" mass="15134">MTDNKIIETAKACIKFIEEDKGNSSFVNIERIMEQSGISTQEDEKGGWFVPWDIEYENIIVWDFNNGAMAEVWRAIFKCLEADNKIMELQVSQPLVYLVDGKVLTLPLAKSLRQYKKPHWLPVVLSIQDNK</sequence>
<gene>
    <name evidence="1" type="ORF">OGZ50_02785</name>
</gene>
<reference evidence="1" key="2">
    <citation type="journal article" date="2023" name="Food Microbiol.">
        <title>Evaluation of the fermentation potential of lactic acid bacteria isolated from herbs, fruits and vegetables as starter cultures in nut-based milk alternatives.</title>
        <authorList>
            <person name="Huang W."/>
            <person name="Dong A."/>
            <person name="Pham H.T."/>
            <person name="Zhou C."/>
            <person name="Huo Z."/>
            <person name="Watjen A.P."/>
            <person name="Prakash S."/>
            <person name="Bang-Berthelsen C.H."/>
            <person name="Turner M.S."/>
        </authorList>
    </citation>
    <scope>NUCLEOTIDE SEQUENCE</scope>
    <source>
        <strain evidence="1">54</strain>
    </source>
</reference>